<reference evidence="2" key="2">
    <citation type="submission" date="2023-04" db="EMBL/GenBank/DDBJ databases">
        <authorList>
            <person name="Bu L."/>
            <person name="Lu L."/>
            <person name="Laidemitt M.R."/>
            <person name="Zhang S.M."/>
            <person name="Mutuku M."/>
            <person name="Mkoji G."/>
            <person name="Steinauer M."/>
            <person name="Loker E.S."/>
        </authorList>
    </citation>
    <scope>NUCLEOTIDE SEQUENCE</scope>
    <source>
        <strain evidence="2">KasaAsao</strain>
        <tissue evidence="2">Whole Snail</tissue>
    </source>
</reference>
<evidence type="ECO:0000313" key="3">
    <source>
        <dbReference type="Proteomes" id="UP001233172"/>
    </source>
</evidence>
<organism evidence="2 3">
    <name type="scientific">Biomphalaria pfeifferi</name>
    <name type="common">Bloodfluke planorb</name>
    <name type="synonym">Freshwater snail</name>
    <dbReference type="NCBI Taxonomy" id="112525"/>
    <lineage>
        <taxon>Eukaryota</taxon>
        <taxon>Metazoa</taxon>
        <taxon>Spiralia</taxon>
        <taxon>Lophotrochozoa</taxon>
        <taxon>Mollusca</taxon>
        <taxon>Gastropoda</taxon>
        <taxon>Heterobranchia</taxon>
        <taxon>Euthyneura</taxon>
        <taxon>Panpulmonata</taxon>
        <taxon>Hygrophila</taxon>
        <taxon>Lymnaeoidea</taxon>
        <taxon>Planorbidae</taxon>
        <taxon>Biomphalaria</taxon>
    </lineage>
</organism>
<name>A0AAD8ARS1_BIOPF</name>
<keyword evidence="3" id="KW-1185">Reference proteome</keyword>
<protein>
    <submittedName>
        <fullName evidence="2">Uncharacterized protein</fullName>
    </submittedName>
</protein>
<dbReference type="Proteomes" id="UP001233172">
    <property type="component" value="Unassembled WGS sequence"/>
</dbReference>
<reference evidence="2" key="1">
    <citation type="journal article" date="2023" name="PLoS Negl. Trop. Dis.">
        <title>A genome sequence for Biomphalaria pfeifferi, the major vector snail for the human-infecting parasite Schistosoma mansoni.</title>
        <authorList>
            <person name="Bu L."/>
            <person name="Lu L."/>
            <person name="Laidemitt M.R."/>
            <person name="Zhang S.M."/>
            <person name="Mutuku M."/>
            <person name="Mkoji G."/>
            <person name="Steinauer M."/>
            <person name="Loker E.S."/>
        </authorList>
    </citation>
    <scope>NUCLEOTIDE SEQUENCE</scope>
    <source>
        <strain evidence="2">KasaAsao</strain>
    </source>
</reference>
<dbReference type="EMBL" id="JASAOG010000286">
    <property type="protein sequence ID" value="KAK0041158.1"/>
    <property type="molecule type" value="Genomic_DNA"/>
</dbReference>
<feature type="compositionally biased region" description="Low complexity" evidence="1">
    <location>
        <begin position="37"/>
        <end position="46"/>
    </location>
</feature>
<evidence type="ECO:0000313" key="2">
    <source>
        <dbReference type="EMBL" id="KAK0041158.1"/>
    </source>
</evidence>
<evidence type="ECO:0000256" key="1">
    <source>
        <dbReference type="SAM" id="MobiDB-lite"/>
    </source>
</evidence>
<sequence>MGKIDQQLTAVEGRRAVRIQREAELRTKEDRRLNDLAQASAPASASLNNGDTSDISDLEENSAELSDYNPEC</sequence>
<proteinExistence type="predicted"/>
<feature type="region of interest" description="Disordered" evidence="1">
    <location>
        <begin position="30"/>
        <end position="72"/>
    </location>
</feature>
<comment type="caution">
    <text evidence="2">The sequence shown here is derived from an EMBL/GenBank/DDBJ whole genome shotgun (WGS) entry which is preliminary data.</text>
</comment>
<dbReference type="AlphaFoldDB" id="A0AAD8ARS1"/>
<gene>
    <name evidence="2" type="ORF">Bpfe_029430</name>
</gene>
<accession>A0AAD8ARS1</accession>